<dbReference type="EMBL" id="JAESVA010000013">
    <property type="protein sequence ID" value="MCB8883429.1"/>
    <property type="molecule type" value="Genomic_DNA"/>
</dbReference>
<dbReference type="RefSeq" id="WP_227310084.1">
    <property type="nucleotide sequence ID" value="NZ_JAESVA010000013.1"/>
</dbReference>
<comment type="caution">
    <text evidence="1">The sequence shown here is derived from an EMBL/GenBank/DDBJ whole genome shotgun (WGS) entry which is preliminary data.</text>
</comment>
<sequence length="92" mass="10555">MIKTQRDSFSPKLPSWYGASRIYDRGRMILDYLWDNGYEPDKQSPFKAKTLVNKDMAILMAALEAGQESEVRAAVTKHLNYLTVQQLAETSR</sequence>
<evidence type="ECO:0000313" key="2">
    <source>
        <dbReference type="Proteomes" id="UP000721844"/>
    </source>
</evidence>
<name>A0A963Z5W5_9PROT</name>
<proteinExistence type="predicted"/>
<dbReference type="AlphaFoldDB" id="A0A963Z5W5"/>
<reference evidence="1 2" key="1">
    <citation type="journal article" date="2021" name="Microorganisms">
        <title>Acidisoma silvae sp. nov. and Acidisomacellulosilytica sp. nov., Two Acidophilic Bacteria Isolated from Decaying Wood, Hydrolyzing Cellulose and Producing Poly-3-hydroxybutyrate.</title>
        <authorList>
            <person name="Mieszkin S."/>
            <person name="Pouder E."/>
            <person name="Uroz S."/>
            <person name="Simon-Colin C."/>
            <person name="Alain K."/>
        </authorList>
    </citation>
    <scope>NUCLEOTIDE SEQUENCE [LARGE SCALE GENOMIC DNA]</scope>
    <source>
        <strain evidence="1 2">HW T5.17</strain>
    </source>
</reference>
<keyword evidence="2" id="KW-1185">Reference proteome</keyword>
<gene>
    <name evidence="1" type="ORF">ACELLULO517_24490</name>
</gene>
<accession>A0A963Z5W5</accession>
<protein>
    <submittedName>
        <fullName evidence="1">Uncharacterized protein</fullName>
    </submittedName>
</protein>
<dbReference type="Proteomes" id="UP000721844">
    <property type="component" value="Unassembled WGS sequence"/>
</dbReference>
<evidence type="ECO:0000313" key="1">
    <source>
        <dbReference type="EMBL" id="MCB8883429.1"/>
    </source>
</evidence>
<organism evidence="1 2">
    <name type="scientific">Acidisoma cellulosilyticum</name>
    <dbReference type="NCBI Taxonomy" id="2802395"/>
    <lineage>
        <taxon>Bacteria</taxon>
        <taxon>Pseudomonadati</taxon>
        <taxon>Pseudomonadota</taxon>
        <taxon>Alphaproteobacteria</taxon>
        <taxon>Acetobacterales</taxon>
        <taxon>Acidocellaceae</taxon>
        <taxon>Acidisoma</taxon>
    </lineage>
</organism>